<reference evidence="2" key="1">
    <citation type="submission" date="2016-10" db="EMBL/GenBank/DDBJ databases">
        <authorList>
            <person name="Varghese N."/>
            <person name="Submissions S."/>
        </authorList>
    </citation>
    <scope>NUCLEOTIDE SEQUENCE [LARGE SCALE GENOMIC DNA]</scope>
    <source>
        <strain evidence="2">DSM 3669</strain>
    </source>
</reference>
<evidence type="ECO:0000313" key="2">
    <source>
        <dbReference type="Proteomes" id="UP000199584"/>
    </source>
</evidence>
<accession>A0A1I6E915</accession>
<evidence type="ECO:0000313" key="1">
    <source>
        <dbReference type="EMBL" id="SFR14220.1"/>
    </source>
</evidence>
<name>A0A1I6E915_9FIRM</name>
<dbReference type="EMBL" id="FOYM01000030">
    <property type="protein sequence ID" value="SFR14220.1"/>
    <property type="molecule type" value="Genomic_DNA"/>
</dbReference>
<dbReference type="Proteomes" id="UP000199584">
    <property type="component" value="Unassembled WGS sequence"/>
</dbReference>
<dbReference type="STRING" id="39060.SAMN05660706_13032"/>
<proteinExistence type="predicted"/>
<protein>
    <submittedName>
        <fullName evidence="1">Uncharacterized protein</fullName>
    </submittedName>
</protein>
<organism evidence="1 2">
    <name type="scientific">Desulfoscipio geothermicus DSM 3669</name>
    <dbReference type="NCBI Taxonomy" id="1121426"/>
    <lineage>
        <taxon>Bacteria</taxon>
        <taxon>Bacillati</taxon>
        <taxon>Bacillota</taxon>
        <taxon>Clostridia</taxon>
        <taxon>Eubacteriales</taxon>
        <taxon>Desulfallaceae</taxon>
        <taxon>Desulfoscipio</taxon>
    </lineage>
</organism>
<keyword evidence="2" id="KW-1185">Reference proteome</keyword>
<dbReference type="AlphaFoldDB" id="A0A1I6E915"/>
<gene>
    <name evidence="1" type="ORF">SAMN05660706_13032</name>
</gene>
<sequence length="68" mass="7915">MNVFIGQFAEALQKKHCFFSYSEAKEVNVNSDDPEKIFILTDTAEAELLTKTFVEREDDDEGFDDLYR</sequence>
<dbReference type="RefSeq" id="WP_092486388.1">
    <property type="nucleotide sequence ID" value="NZ_FOYM01000030.1"/>
</dbReference>